<evidence type="ECO:0000313" key="3">
    <source>
        <dbReference type="EMBL" id="KAJ3747487.1"/>
    </source>
</evidence>
<evidence type="ECO:0000313" key="4">
    <source>
        <dbReference type="Proteomes" id="UP001142393"/>
    </source>
</evidence>
<evidence type="ECO:0000256" key="1">
    <source>
        <dbReference type="SAM" id="MobiDB-lite"/>
    </source>
</evidence>
<dbReference type="EMBL" id="JANVFU010000003">
    <property type="protein sequence ID" value="KAJ3747487.1"/>
    <property type="molecule type" value="Genomic_DNA"/>
</dbReference>
<accession>A0A9W8P5W9</accession>
<name>A0A9W8P5W9_9AGAR</name>
<keyword evidence="2" id="KW-1133">Transmembrane helix</keyword>
<evidence type="ECO:0000256" key="2">
    <source>
        <dbReference type="SAM" id="Phobius"/>
    </source>
</evidence>
<organism evidence="3 4">
    <name type="scientific">Lentinula detonsa</name>
    <dbReference type="NCBI Taxonomy" id="2804962"/>
    <lineage>
        <taxon>Eukaryota</taxon>
        <taxon>Fungi</taxon>
        <taxon>Dikarya</taxon>
        <taxon>Basidiomycota</taxon>
        <taxon>Agaricomycotina</taxon>
        <taxon>Agaricomycetes</taxon>
        <taxon>Agaricomycetidae</taxon>
        <taxon>Agaricales</taxon>
        <taxon>Marasmiineae</taxon>
        <taxon>Omphalotaceae</taxon>
        <taxon>Lentinula</taxon>
    </lineage>
</organism>
<proteinExistence type="predicted"/>
<sequence length="191" mass="21745">MSSSETRVTFGRAPGGPSRRFGPLHRSSGPARSIMRRPKIYTRHLALAQANTSLTQDISNTLQHSVRPSTAMKAISPVPKAPTVLSIYRIYVVITLYVFVYVYRPTQEFNIQYIYSIYHILDKLLLDYAVSRHNVTLQLPINNRRPNQTDQTSIIAFFSVDPAYYVRSKLESSDTKRYSFPSFLSPTKSHG</sequence>
<protein>
    <recommendedName>
        <fullName evidence="5">Transmembrane protein</fullName>
    </recommendedName>
</protein>
<keyword evidence="2" id="KW-0472">Membrane</keyword>
<reference evidence="3 4" key="1">
    <citation type="journal article" date="2023" name="Proc. Natl. Acad. Sci. U.S.A.">
        <title>A global phylogenomic analysis of the shiitake genus Lentinula.</title>
        <authorList>
            <person name="Sierra-Patev S."/>
            <person name="Min B."/>
            <person name="Naranjo-Ortiz M."/>
            <person name="Looney B."/>
            <person name="Konkel Z."/>
            <person name="Slot J.C."/>
            <person name="Sakamoto Y."/>
            <person name="Steenwyk J.L."/>
            <person name="Rokas A."/>
            <person name="Carro J."/>
            <person name="Camarero S."/>
            <person name="Ferreira P."/>
            <person name="Molpeceres G."/>
            <person name="Ruiz-Duenas F.J."/>
            <person name="Serrano A."/>
            <person name="Henrissat B."/>
            <person name="Drula E."/>
            <person name="Hughes K.W."/>
            <person name="Mata J.L."/>
            <person name="Ishikawa N.K."/>
            <person name="Vargas-Isla R."/>
            <person name="Ushijima S."/>
            <person name="Smith C.A."/>
            <person name="Donoghue J."/>
            <person name="Ahrendt S."/>
            <person name="Andreopoulos W."/>
            <person name="He G."/>
            <person name="LaButti K."/>
            <person name="Lipzen A."/>
            <person name="Ng V."/>
            <person name="Riley R."/>
            <person name="Sandor L."/>
            <person name="Barry K."/>
            <person name="Martinez A.T."/>
            <person name="Xiao Y."/>
            <person name="Gibbons J.G."/>
            <person name="Terashima K."/>
            <person name="Grigoriev I.V."/>
            <person name="Hibbett D."/>
        </authorList>
    </citation>
    <scope>NUCLEOTIDE SEQUENCE [LARGE SCALE GENOMIC DNA]</scope>
    <source>
        <strain evidence="3 4">TFB7810</strain>
    </source>
</reference>
<gene>
    <name evidence="3" type="ORF">DFH05DRAFT_815720</name>
</gene>
<comment type="caution">
    <text evidence="3">The sequence shown here is derived from an EMBL/GenBank/DDBJ whole genome shotgun (WGS) entry which is preliminary data.</text>
</comment>
<dbReference type="AlphaFoldDB" id="A0A9W8P5W9"/>
<keyword evidence="2" id="KW-0812">Transmembrane</keyword>
<feature type="transmembrane region" description="Helical" evidence="2">
    <location>
        <begin position="86"/>
        <end position="103"/>
    </location>
</feature>
<evidence type="ECO:0008006" key="5">
    <source>
        <dbReference type="Google" id="ProtNLM"/>
    </source>
</evidence>
<dbReference type="Proteomes" id="UP001142393">
    <property type="component" value="Unassembled WGS sequence"/>
</dbReference>
<feature type="region of interest" description="Disordered" evidence="1">
    <location>
        <begin position="1"/>
        <end position="31"/>
    </location>
</feature>
<keyword evidence="4" id="KW-1185">Reference proteome</keyword>